<dbReference type="PANTHER" id="PTHR46401">
    <property type="entry name" value="GLYCOSYLTRANSFERASE WBBK-RELATED"/>
    <property type="match status" value="1"/>
</dbReference>
<name>U7VE61_9FUSO</name>
<dbReference type="PANTHER" id="PTHR46401:SF2">
    <property type="entry name" value="GLYCOSYLTRANSFERASE WBBK-RELATED"/>
    <property type="match status" value="1"/>
</dbReference>
<dbReference type="HOGENOM" id="CLU_009583_0_0_0"/>
<dbReference type="EMBL" id="AXZF01000024">
    <property type="protein sequence ID" value="ERT69424.1"/>
    <property type="molecule type" value="Genomic_DNA"/>
</dbReference>
<evidence type="ECO:0000313" key="3">
    <source>
        <dbReference type="EMBL" id="ERT69424.1"/>
    </source>
</evidence>
<comment type="caution">
    <text evidence="3">The sequence shown here is derived from an EMBL/GenBank/DDBJ whole genome shotgun (WGS) entry which is preliminary data.</text>
</comment>
<evidence type="ECO:0000259" key="2">
    <source>
        <dbReference type="Pfam" id="PF00534"/>
    </source>
</evidence>
<reference evidence="3 4" key="1">
    <citation type="submission" date="2013-08" db="EMBL/GenBank/DDBJ databases">
        <authorList>
            <person name="Weinstock G."/>
            <person name="Sodergren E."/>
            <person name="Wylie T."/>
            <person name="Fulton L."/>
            <person name="Fulton R."/>
            <person name="Fronick C."/>
            <person name="O'Laughlin M."/>
            <person name="Godfrey J."/>
            <person name="Miner T."/>
            <person name="Herter B."/>
            <person name="Appelbaum E."/>
            <person name="Cordes M."/>
            <person name="Lek S."/>
            <person name="Wollam A."/>
            <person name="Pepin K.H."/>
            <person name="Palsikar V.B."/>
            <person name="Mitreva M."/>
            <person name="Wilson R.K."/>
        </authorList>
    </citation>
    <scope>NUCLEOTIDE SEQUENCE [LARGE SCALE GENOMIC DNA]</scope>
    <source>
        <strain evidence="3 4">ATCC BAA-474</strain>
    </source>
</reference>
<feature type="domain" description="Glycosyl transferase family 1" evidence="2">
    <location>
        <begin position="216"/>
        <end position="377"/>
    </location>
</feature>
<dbReference type="AlphaFoldDB" id="U7VE61"/>
<keyword evidence="1" id="KW-0808">Transferase</keyword>
<dbReference type="Proteomes" id="UP000017081">
    <property type="component" value="Unassembled WGS sequence"/>
</dbReference>
<dbReference type="eggNOG" id="COG0438">
    <property type="taxonomic scope" value="Bacteria"/>
</dbReference>
<protein>
    <recommendedName>
        <fullName evidence="2">Glycosyl transferase family 1 domain-containing protein</fullName>
    </recommendedName>
</protein>
<dbReference type="Pfam" id="PF00534">
    <property type="entry name" value="Glycos_transf_1"/>
    <property type="match status" value="1"/>
</dbReference>
<dbReference type="STRING" id="1319815.HMPREF0202_00653"/>
<dbReference type="GO" id="GO:0009103">
    <property type="term" value="P:lipopolysaccharide biosynthetic process"/>
    <property type="evidence" value="ECO:0007669"/>
    <property type="project" value="TreeGrafter"/>
</dbReference>
<sequence length="398" mass="46026">MKKNLVVRSGSLRMGGLERVLIEMLQNLDGNRYNISLIIEDNSGKENVFLDQVPKGIDIYFLKPEALIEKTHYHRERKKNLYHKFMYNLLMSKEHSFVVNKTKDVLKEIEKKYGEVDVFLDYDWGARRYVEKLKAKRKIVWIHNSVPKLLKKESKIIRFGKNLAKYDTVVAICDDMKAELEDIYPYLKGKVERVYNPFNFKRILDLSEDMSQLNEQQKELIKDDYIIAVSRLDTVQKDYATLIKGYKLAAENGVKEKLYIVGDGPDRKEIENLIKESRLEGSIVLIGKTTNPYVWMKNSKLFVHSSNYEGLPTVLIEAMICGKVVISSNCPTGPYEILKGGQCGVLFPVGDYKALSAGLQNLLNNSLELEKYEKTIEKRVLEFRSDVVIKEYENIIDN</sequence>
<organism evidence="3 4">
    <name type="scientific">Cetobacterium somerae ATCC BAA-474</name>
    <dbReference type="NCBI Taxonomy" id="1319815"/>
    <lineage>
        <taxon>Bacteria</taxon>
        <taxon>Fusobacteriati</taxon>
        <taxon>Fusobacteriota</taxon>
        <taxon>Fusobacteriia</taxon>
        <taxon>Fusobacteriales</taxon>
        <taxon>Fusobacteriaceae</taxon>
        <taxon>Cetobacterium</taxon>
    </lineage>
</organism>
<keyword evidence="4" id="KW-1185">Reference proteome</keyword>
<dbReference type="PATRIC" id="fig|1319815.3.peg.623"/>
<gene>
    <name evidence="3" type="ORF">HMPREF0202_00653</name>
</gene>
<dbReference type="RefSeq" id="WP_023050199.1">
    <property type="nucleotide sequence ID" value="NZ_CP173065.2"/>
</dbReference>
<proteinExistence type="predicted"/>
<dbReference type="SUPFAM" id="SSF53756">
    <property type="entry name" value="UDP-Glycosyltransferase/glycogen phosphorylase"/>
    <property type="match status" value="1"/>
</dbReference>
<evidence type="ECO:0000313" key="4">
    <source>
        <dbReference type="Proteomes" id="UP000017081"/>
    </source>
</evidence>
<evidence type="ECO:0000256" key="1">
    <source>
        <dbReference type="ARBA" id="ARBA00022679"/>
    </source>
</evidence>
<dbReference type="GO" id="GO:0016757">
    <property type="term" value="F:glycosyltransferase activity"/>
    <property type="evidence" value="ECO:0007669"/>
    <property type="project" value="InterPro"/>
</dbReference>
<accession>U7VE61</accession>
<dbReference type="InterPro" id="IPR001296">
    <property type="entry name" value="Glyco_trans_1"/>
</dbReference>
<dbReference type="CDD" id="cd03811">
    <property type="entry name" value="GT4_GT28_WabH-like"/>
    <property type="match status" value="1"/>
</dbReference>
<dbReference type="Gene3D" id="3.40.50.2000">
    <property type="entry name" value="Glycogen Phosphorylase B"/>
    <property type="match status" value="2"/>
</dbReference>